<keyword evidence="3" id="KW-1003">Cell membrane</keyword>
<dbReference type="Proteomes" id="UP000199444">
    <property type="component" value="Unassembled WGS sequence"/>
</dbReference>
<proteinExistence type="inferred from homology"/>
<dbReference type="AlphaFoldDB" id="A0A1H0YGH1"/>
<name>A0A1H0YGH1_9BACI</name>
<dbReference type="RefSeq" id="WP_139180756.1">
    <property type="nucleotide sequence ID" value="NZ_FNKD01000001.1"/>
</dbReference>
<keyword evidence="6" id="KW-0472">Membrane</keyword>
<evidence type="ECO:0000256" key="4">
    <source>
        <dbReference type="ARBA" id="ARBA00022679"/>
    </source>
</evidence>
<keyword evidence="4 7" id="KW-0808">Transferase</keyword>
<dbReference type="EMBL" id="FNKD01000001">
    <property type="protein sequence ID" value="SDQ14335.1"/>
    <property type="molecule type" value="Genomic_DNA"/>
</dbReference>
<dbReference type="GO" id="GO:0019350">
    <property type="term" value="P:teichoic acid biosynthetic process"/>
    <property type="evidence" value="ECO:0007669"/>
    <property type="project" value="UniProtKB-KW"/>
</dbReference>
<evidence type="ECO:0000256" key="1">
    <source>
        <dbReference type="ARBA" id="ARBA00004202"/>
    </source>
</evidence>
<dbReference type="STRING" id="553311.SAMN05216231_0646"/>
<dbReference type="PANTHER" id="PTHR37316">
    <property type="entry name" value="TEICHOIC ACID GLYCEROL-PHOSPHATE PRIMASE"/>
    <property type="match status" value="1"/>
</dbReference>
<evidence type="ECO:0000313" key="7">
    <source>
        <dbReference type="EMBL" id="SDQ14335.1"/>
    </source>
</evidence>
<dbReference type="PANTHER" id="PTHR37316:SF1">
    <property type="entry name" value="TEICHOIC ACID GLYCEROL-PHOSPHATE PRIMASE"/>
    <property type="match status" value="1"/>
</dbReference>
<dbReference type="InterPro" id="IPR043148">
    <property type="entry name" value="TagF_C"/>
</dbReference>
<dbReference type="Pfam" id="PF04464">
    <property type="entry name" value="Glyphos_transf"/>
    <property type="match status" value="1"/>
</dbReference>
<evidence type="ECO:0000256" key="5">
    <source>
        <dbReference type="ARBA" id="ARBA00022944"/>
    </source>
</evidence>
<organism evidence="7 8">
    <name type="scientific">Virgibacillus salinus</name>
    <dbReference type="NCBI Taxonomy" id="553311"/>
    <lineage>
        <taxon>Bacteria</taxon>
        <taxon>Bacillati</taxon>
        <taxon>Bacillota</taxon>
        <taxon>Bacilli</taxon>
        <taxon>Bacillales</taxon>
        <taxon>Bacillaceae</taxon>
        <taxon>Virgibacillus</taxon>
    </lineage>
</organism>
<dbReference type="InterPro" id="IPR007554">
    <property type="entry name" value="Glycerophosphate_synth"/>
</dbReference>
<evidence type="ECO:0000256" key="2">
    <source>
        <dbReference type="ARBA" id="ARBA00010488"/>
    </source>
</evidence>
<keyword evidence="5" id="KW-0777">Teichoic acid biosynthesis</keyword>
<keyword evidence="8" id="KW-1185">Reference proteome</keyword>
<evidence type="ECO:0000256" key="6">
    <source>
        <dbReference type="ARBA" id="ARBA00023136"/>
    </source>
</evidence>
<dbReference type="Gene3D" id="3.40.50.12580">
    <property type="match status" value="1"/>
</dbReference>
<dbReference type="InterPro" id="IPR051612">
    <property type="entry name" value="Teichoic_Acid_Biosynth"/>
</dbReference>
<dbReference type="InterPro" id="IPR043149">
    <property type="entry name" value="TagF_N"/>
</dbReference>
<comment type="similarity">
    <text evidence="2">Belongs to the CDP-glycerol glycerophosphotransferase family.</text>
</comment>
<protein>
    <submittedName>
        <fullName evidence="7">CDP-glycerol glycerophosphotransferase, TagB/SpsB family</fullName>
    </submittedName>
</protein>
<dbReference type="Gene3D" id="3.40.50.11820">
    <property type="match status" value="1"/>
</dbReference>
<evidence type="ECO:0000256" key="3">
    <source>
        <dbReference type="ARBA" id="ARBA00022475"/>
    </source>
</evidence>
<reference evidence="7 8" key="1">
    <citation type="submission" date="2016-10" db="EMBL/GenBank/DDBJ databases">
        <authorList>
            <person name="de Groot N.N."/>
        </authorList>
    </citation>
    <scope>NUCLEOTIDE SEQUENCE [LARGE SCALE GENOMIC DNA]</scope>
    <source>
        <strain evidence="7 8">CGMCC 1.10449</strain>
    </source>
</reference>
<gene>
    <name evidence="7" type="ORF">SAMN05216231_0646</name>
</gene>
<dbReference type="GO" id="GO:0005886">
    <property type="term" value="C:plasma membrane"/>
    <property type="evidence" value="ECO:0007669"/>
    <property type="project" value="UniProtKB-SubCell"/>
</dbReference>
<dbReference type="GO" id="GO:0047355">
    <property type="term" value="F:CDP-glycerol glycerophosphotransferase activity"/>
    <property type="evidence" value="ECO:0007669"/>
    <property type="project" value="InterPro"/>
</dbReference>
<sequence>MARELAITVYLSVFRTLFQILKMFPQKKKTTFVASFGDNILYTVNELEKQTDDQLVILKTSHCKINFDSSANRKVLDFESVNIINWVLSIYHLATSEKVIADNYYGFLAVTEFKPNVQCIQLWHAAGAIKQFGLKDPSIQNRSPRAFERFQKVYHRFDYVVVGSERMASIFRKSFNISNDQILRTGIPRSDFFFDAVAKNEAENSLKQDFPVINGKKVILYAPTYRDNDLNATDLHLNIEKMYREFKDDYVLFLRLHPAIDGEYQNKFPGFVINVSSYHNMNHLLVISDILISDYSSIPFEYSLLDKPMVFYAYDLEDYAKIRGFWEAYDELVPGPVVKSTEDLIDVIKSGSFNMNRVSIFANQWNQYSNGYSSESLVKAIYTEEEQSKVADQV</sequence>
<accession>A0A1H0YGH1</accession>
<dbReference type="SUPFAM" id="SSF53756">
    <property type="entry name" value="UDP-Glycosyltransferase/glycogen phosphorylase"/>
    <property type="match status" value="1"/>
</dbReference>
<evidence type="ECO:0000313" key="8">
    <source>
        <dbReference type="Proteomes" id="UP000199444"/>
    </source>
</evidence>
<comment type="subcellular location">
    <subcellularLocation>
        <location evidence="1">Cell membrane</location>
        <topology evidence="1">Peripheral membrane protein</topology>
    </subcellularLocation>
</comment>